<dbReference type="EMBL" id="UOFI01000069">
    <property type="protein sequence ID" value="VAW65839.1"/>
    <property type="molecule type" value="Genomic_DNA"/>
</dbReference>
<proteinExistence type="predicted"/>
<evidence type="ECO:0000313" key="3">
    <source>
        <dbReference type="EMBL" id="VAW65839.1"/>
    </source>
</evidence>
<dbReference type="InterPro" id="IPR029068">
    <property type="entry name" value="Glyas_Bleomycin-R_OHBP_Dase"/>
</dbReference>
<dbReference type="InterPro" id="IPR004360">
    <property type="entry name" value="Glyas_Fos-R_dOase_dom"/>
</dbReference>
<evidence type="ECO:0000259" key="2">
    <source>
        <dbReference type="PROSITE" id="PS51819"/>
    </source>
</evidence>
<sequence length="125" mass="13635">MGVLSIHHVSLIIADTEQALGFYHGILGLKVCDNRPDLGFPGAWLIIGEQQIHLLEVPNPDSVDNRPEYGGRDRHLAVTVENLSEFEQKLIVNDVAFSKSSSGRAALFCRDPDGNGVELIEKAGD</sequence>
<dbReference type="GO" id="GO:0051213">
    <property type="term" value="F:dioxygenase activity"/>
    <property type="evidence" value="ECO:0007669"/>
    <property type="project" value="UniProtKB-KW"/>
</dbReference>
<reference evidence="3" key="1">
    <citation type="submission" date="2018-06" db="EMBL/GenBank/DDBJ databases">
        <authorList>
            <person name="Zhirakovskaya E."/>
        </authorList>
    </citation>
    <scope>NUCLEOTIDE SEQUENCE</scope>
</reference>
<dbReference type="Gene3D" id="3.10.180.10">
    <property type="entry name" value="2,3-Dihydroxybiphenyl 1,2-Dioxygenase, domain 1"/>
    <property type="match status" value="1"/>
</dbReference>
<dbReference type="PANTHER" id="PTHR21366">
    <property type="entry name" value="GLYOXALASE FAMILY PROTEIN"/>
    <property type="match status" value="1"/>
</dbReference>
<dbReference type="CDD" id="cd07245">
    <property type="entry name" value="VOC_like"/>
    <property type="match status" value="1"/>
</dbReference>
<dbReference type="GO" id="GO:0004462">
    <property type="term" value="F:lactoylglutathione lyase activity"/>
    <property type="evidence" value="ECO:0007669"/>
    <property type="project" value="InterPro"/>
</dbReference>
<dbReference type="GO" id="GO:0046872">
    <property type="term" value="F:metal ion binding"/>
    <property type="evidence" value="ECO:0007669"/>
    <property type="project" value="UniProtKB-KW"/>
</dbReference>
<dbReference type="AlphaFoldDB" id="A0A3B0XVB6"/>
<dbReference type="InterPro" id="IPR037523">
    <property type="entry name" value="VOC_core"/>
</dbReference>
<organism evidence="3">
    <name type="scientific">hydrothermal vent metagenome</name>
    <dbReference type="NCBI Taxonomy" id="652676"/>
    <lineage>
        <taxon>unclassified sequences</taxon>
        <taxon>metagenomes</taxon>
        <taxon>ecological metagenomes</taxon>
    </lineage>
</organism>
<dbReference type="PROSITE" id="PS51819">
    <property type="entry name" value="VOC"/>
    <property type="match status" value="1"/>
</dbReference>
<accession>A0A3B0XVB6</accession>
<protein>
    <submittedName>
        <fullName evidence="3">Glyoxalase/bleomycin resistance protein/dioxygenase</fullName>
    </submittedName>
</protein>
<evidence type="ECO:0000256" key="1">
    <source>
        <dbReference type="ARBA" id="ARBA00022723"/>
    </source>
</evidence>
<keyword evidence="3" id="KW-0223">Dioxygenase</keyword>
<dbReference type="InterPro" id="IPR018146">
    <property type="entry name" value="Glyoxalase_1_CS"/>
</dbReference>
<dbReference type="PROSITE" id="PS00934">
    <property type="entry name" value="GLYOXALASE_I_1"/>
    <property type="match status" value="1"/>
</dbReference>
<gene>
    <name evidence="3" type="ORF">MNBD_GAMMA09-3319</name>
</gene>
<dbReference type="PANTHER" id="PTHR21366:SF22">
    <property type="entry name" value="VOC DOMAIN-CONTAINING PROTEIN"/>
    <property type="match status" value="1"/>
</dbReference>
<dbReference type="SUPFAM" id="SSF54593">
    <property type="entry name" value="Glyoxalase/Bleomycin resistance protein/Dihydroxybiphenyl dioxygenase"/>
    <property type="match status" value="1"/>
</dbReference>
<dbReference type="InterPro" id="IPR050383">
    <property type="entry name" value="GlyoxalaseI/FosfomycinResist"/>
</dbReference>
<name>A0A3B0XVB6_9ZZZZ</name>
<keyword evidence="3" id="KW-0560">Oxidoreductase</keyword>
<feature type="domain" description="VOC" evidence="2">
    <location>
        <begin position="5"/>
        <end position="122"/>
    </location>
</feature>
<keyword evidence="1" id="KW-0479">Metal-binding</keyword>
<dbReference type="Pfam" id="PF00903">
    <property type="entry name" value="Glyoxalase"/>
    <property type="match status" value="1"/>
</dbReference>